<evidence type="ECO:0000256" key="3">
    <source>
        <dbReference type="ARBA" id="ARBA00022989"/>
    </source>
</evidence>
<evidence type="ECO:0000256" key="5">
    <source>
        <dbReference type="SAM" id="Phobius"/>
    </source>
</evidence>
<feature type="transmembrane region" description="Helical" evidence="5">
    <location>
        <begin position="151"/>
        <end position="174"/>
    </location>
</feature>
<dbReference type="EMBL" id="JARKIK010000062">
    <property type="protein sequence ID" value="KAK8730976.1"/>
    <property type="molecule type" value="Genomic_DNA"/>
</dbReference>
<dbReference type="Proteomes" id="UP001445076">
    <property type="component" value="Unassembled WGS sequence"/>
</dbReference>
<accession>A0AAW0WG03</accession>
<sequence>MIHVLKGNIGPGLLALPEAFMNAGLWVGFAGIPIMGLICINCMHILVKSSKELCRRVHVSVLSYEETAELAFKTGPGPFRRWHRAVYYVIKTFLVITQTGFCCVFVVFISQNIQEAVKCMIPSGSSITIYGYMGIILVPLLVIAYIPNIKYLAPVSMVAGAAQVMGITICLYYMLKDLPHIQEHVPAFAGWSTLPLYFGSAIYAFEGIGLVLPLENKMRTPRVFRGFTGVLNTAMLIVVCLYACFGFFGYLRYGSTIQGSITLNLPAGDP</sequence>
<evidence type="ECO:0000313" key="7">
    <source>
        <dbReference type="EMBL" id="KAK8730976.1"/>
    </source>
</evidence>
<gene>
    <name evidence="7" type="ORF">OTU49_007729</name>
</gene>
<dbReference type="AlphaFoldDB" id="A0AAW0WG03"/>
<feature type="transmembrane region" description="Helical" evidence="5">
    <location>
        <begin position="85"/>
        <end position="109"/>
    </location>
</feature>
<keyword evidence="4 5" id="KW-0472">Membrane</keyword>
<evidence type="ECO:0000259" key="6">
    <source>
        <dbReference type="Pfam" id="PF01490"/>
    </source>
</evidence>
<dbReference type="PANTHER" id="PTHR22950">
    <property type="entry name" value="AMINO ACID TRANSPORTER"/>
    <property type="match status" value="1"/>
</dbReference>
<dbReference type="GO" id="GO:0005774">
    <property type="term" value="C:vacuolar membrane"/>
    <property type="evidence" value="ECO:0007669"/>
    <property type="project" value="TreeGrafter"/>
</dbReference>
<feature type="transmembrane region" description="Helical" evidence="5">
    <location>
        <begin position="226"/>
        <end position="251"/>
    </location>
</feature>
<evidence type="ECO:0000256" key="4">
    <source>
        <dbReference type="ARBA" id="ARBA00023136"/>
    </source>
</evidence>
<name>A0AAW0WG03_CHEQU</name>
<comment type="subcellular location">
    <subcellularLocation>
        <location evidence="1">Membrane</location>
        <topology evidence="1">Multi-pass membrane protein</topology>
    </subcellularLocation>
</comment>
<reference evidence="7 8" key="1">
    <citation type="journal article" date="2024" name="BMC Genomics">
        <title>Genome assembly of redclaw crayfish (Cherax quadricarinatus) provides insights into its immune adaptation and hypoxia tolerance.</title>
        <authorList>
            <person name="Liu Z."/>
            <person name="Zheng J."/>
            <person name="Li H."/>
            <person name="Fang K."/>
            <person name="Wang S."/>
            <person name="He J."/>
            <person name="Zhou D."/>
            <person name="Weng S."/>
            <person name="Chi M."/>
            <person name="Gu Z."/>
            <person name="He J."/>
            <person name="Li F."/>
            <person name="Wang M."/>
        </authorList>
    </citation>
    <scope>NUCLEOTIDE SEQUENCE [LARGE SCALE GENOMIC DNA]</scope>
    <source>
        <strain evidence="7">ZL_2023a</strain>
    </source>
</reference>
<keyword evidence="8" id="KW-1185">Reference proteome</keyword>
<comment type="caution">
    <text evidence="7">The sequence shown here is derived from an EMBL/GenBank/DDBJ whole genome shotgun (WGS) entry which is preliminary data.</text>
</comment>
<evidence type="ECO:0000256" key="1">
    <source>
        <dbReference type="ARBA" id="ARBA00004141"/>
    </source>
</evidence>
<keyword evidence="2 5" id="KW-0812">Transmembrane</keyword>
<protein>
    <recommendedName>
        <fullName evidence="6">Amino acid transporter transmembrane domain-containing protein</fullName>
    </recommendedName>
</protein>
<feature type="transmembrane region" description="Helical" evidence="5">
    <location>
        <begin position="194"/>
        <end position="214"/>
    </location>
</feature>
<feature type="transmembrane region" description="Helical" evidence="5">
    <location>
        <begin position="23"/>
        <end position="47"/>
    </location>
</feature>
<organism evidence="7 8">
    <name type="scientific">Cherax quadricarinatus</name>
    <name type="common">Australian red claw crayfish</name>
    <dbReference type="NCBI Taxonomy" id="27406"/>
    <lineage>
        <taxon>Eukaryota</taxon>
        <taxon>Metazoa</taxon>
        <taxon>Ecdysozoa</taxon>
        <taxon>Arthropoda</taxon>
        <taxon>Crustacea</taxon>
        <taxon>Multicrustacea</taxon>
        <taxon>Malacostraca</taxon>
        <taxon>Eumalacostraca</taxon>
        <taxon>Eucarida</taxon>
        <taxon>Decapoda</taxon>
        <taxon>Pleocyemata</taxon>
        <taxon>Astacidea</taxon>
        <taxon>Parastacoidea</taxon>
        <taxon>Parastacidae</taxon>
        <taxon>Cherax</taxon>
    </lineage>
</organism>
<evidence type="ECO:0000256" key="2">
    <source>
        <dbReference type="ARBA" id="ARBA00022692"/>
    </source>
</evidence>
<dbReference type="InterPro" id="IPR013057">
    <property type="entry name" value="AA_transpt_TM"/>
</dbReference>
<feature type="domain" description="Amino acid transporter transmembrane" evidence="6">
    <location>
        <begin position="2"/>
        <end position="266"/>
    </location>
</feature>
<dbReference type="PANTHER" id="PTHR22950:SF349">
    <property type="entry name" value="AMINO ACID TRANSPORTER TRANSMEMBRANE DOMAIN-CONTAINING PROTEIN"/>
    <property type="match status" value="1"/>
</dbReference>
<evidence type="ECO:0000313" key="8">
    <source>
        <dbReference type="Proteomes" id="UP001445076"/>
    </source>
</evidence>
<proteinExistence type="predicted"/>
<dbReference type="Pfam" id="PF01490">
    <property type="entry name" value="Aa_trans"/>
    <property type="match status" value="1"/>
</dbReference>
<feature type="transmembrane region" description="Helical" evidence="5">
    <location>
        <begin position="129"/>
        <end position="146"/>
    </location>
</feature>
<keyword evidence="3 5" id="KW-1133">Transmembrane helix</keyword>
<dbReference type="GO" id="GO:0015179">
    <property type="term" value="F:L-amino acid transmembrane transporter activity"/>
    <property type="evidence" value="ECO:0007669"/>
    <property type="project" value="TreeGrafter"/>
</dbReference>